<proteinExistence type="predicted"/>
<accession>A0A4V1RWD1</accession>
<dbReference type="AlphaFoldDB" id="A0A4V1RWD1"/>
<evidence type="ECO:0000259" key="1">
    <source>
        <dbReference type="Pfam" id="PF12680"/>
    </source>
</evidence>
<dbReference type="Pfam" id="PF12680">
    <property type="entry name" value="SnoaL_2"/>
    <property type="match status" value="1"/>
</dbReference>
<keyword evidence="3" id="KW-1185">Reference proteome</keyword>
<protein>
    <submittedName>
        <fullName evidence="2">Nuclear transport factor 2 family protein</fullName>
    </submittedName>
</protein>
<dbReference type="InterPro" id="IPR032710">
    <property type="entry name" value="NTF2-like_dom_sf"/>
</dbReference>
<evidence type="ECO:0000313" key="2">
    <source>
        <dbReference type="EMBL" id="RYC69848.1"/>
    </source>
</evidence>
<dbReference type="Proteomes" id="UP000290407">
    <property type="component" value="Unassembled WGS sequence"/>
</dbReference>
<organism evidence="2 3">
    <name type="scientific">Spirosoma sordidisoli</name>
    <dbReference type="NCBI Taxonomy" id="2502893"/>
    <lineage>
        <taxon>Bacteria</taxon>
        <taxon>Pseudomonadati</taxon>
        <taxon>Bacteroidota</taxon>
        <taxon>Cytophagia</taxon>
        <taxon>Cytophagales</taxon>
        <taxon>Cytophagaceae</taxon>
        <taxon>Spirosoma</taxon>
    </lineage>
</organism>
<dbReference type="Gene3D" id="3.10.450.50">
    <property type="match status" value="1"/>
</dbReference>
<dbReference type="EMBL" id="SBLB01000003">
    <property type="protein sequence ID" value="RYC69848.1"/>
    <property type="molecule type" value="Genomic_DNA"/>
</dbReference>
<reference evidence="2 3" key="1">
    <citation type="submission" date="2019-01" db="EMBL/GenBank/DDBJ databases">
        <title>Spirosoma flava sp. nov., a propanil-degrading bacterium isolated from herbicide-contaminated soil.</title>
        <authorList>
            <person name="Zhang L."/>
            <person name="Jiang J.-D."/>
        </authorList>
    </citation>
    <scope>NUCLEOTIDE SEQUENCE [LARGE SCALE GENOMIC DNA]</scope>
    <source>
        <strain evidence="2 3">TY50</strain>
    </source>
</reference>
<dbReference type="RefSeq" id="WP_129602198.1">
    <property type="nucleotide sequence ID" value="NZ_SBLB01000003.1"/>
</dbReference>
<dbReference type="SUPFAM" id="SSF54427">
    <property type="entry name" value="NTF2-like"/>
    <property type="match status" value="1"/>
</dbReference>
<name>A0A4V1RWD1_9BACT</name>
<comment type="caution">
    <text evidence="2">The sequence shown here is derived from an EMBL/GenBank/DDBJ whole genome shotgun (WGS) entry which is preliminary data.</text>
</comment>
<evidence type="ECO:0000313" key="3">
    <source>
        <dbReference type="Proteomes" id="UP000290407"/>
    </source>
</evidence>
<feature type="domain" description="SnoaL-like" evidence="1">
    <location>
        <begin position="9"/>
        <end position="115"/>
    </location>
</feature>
<dbReference type="InterPro" id="IPR037401">
    <property type="entry name" value="SnoaL-like"/>
</dbReference>
<gene>
    <name evidence="2" type="ORF">EQG79_14750</name>
</gene>
<sequence>MTNQPSDVVARFLTAVQRGDQSQLAALVAPNIHWSQPGRHRFAGLKKSSQEVFQMVGVMMEASAGTLRLTDVKPLTVNGNQVACLMHWQAVQPGGGTLDVDNIDVYTVEDGKLVAATIFSADLRQEDEFWGR</sequence>